<dbReference type="EMBL" id="BIFR01000001">
    <property type="protein sequence ID" value="GCE10300.1"/>
    <property type="molecule type" value="Genomic_DNA"/>
</dbReference>
<evidence type="ECO:0000313" key="1">
    <source>
        <dbReference type="EMBL" id="GCE10300.1"/>
    </source>
</evidence>
<keyword evidence="2" id="KW-1185">Reference proteome</keyword>
<dbReference type="Proteomes" id="UP000287352">
    <property type="component" value="Unassembled WGS sequence"/>
</dbReference>
<evidence type="ECO:0008006" key="3">
    <source>
        <dbReference type="Google" id="ProtNLM"/>
    </source>
</evidence>
<comment type="caution">
    <text evidence="1">The sequence shown here is derived from an EMBL/GenBank/DDBJ whole genome shotgun (WGS) entry which is preliminary data.</text>
</comment>
<organism evidence="1 2">
    <name type="scientific">Tengunoibacter tsumagoiensis</name>
    <dbReference type="NCBI Taxonomy" id="2014871"/>
    <lineage>
        <taxon>Bacteria</taxon>
        <taxon>Bacillati</taxon>
        <taxon>Chloroflexota</taxon>
        <taxon>Ktedonobacteria</taxon>
        <taxon>Ktedonobacterales</taxon>
        <taxon>Dictyobacteraceae</taxon>
        <taxon>Tengunoibacter</taxon>
    </lineage>
</organism>
<evidence type="ECO:0000313" key="2">
    <source>
        <dbReference type="Proteomes" id="UP000287352"/>
    </source>
</evidence>
<accession>A0A401ZU51</accession>
<dbReference type="OrthoDB" id="61007at2"/>
<name>A0A401ZU51_9CHLR</name>
<dbReference type="RefSeq" id="WP_126577913.1">
    <property type="nucleotide sequence ID" value="NZ_BIFR01000001.1"/>
</dbReference>
<sequence>MRVKDKPGRVKQHPTCNLLDRFSQQRQAVLRPLYNFTVPFANNQTERNLHLDHAQITLSLVASA</sequence>
<dbReference type="AlphaFoldDB" id="A0A401ZU51"/>
<protein>
    <recommendedName>
        <fullName evidence="3">Transposase</fullName>
    </recommendedName>
</protein>
<proteinExistence type="predicted"/>
<reference evidence="2" key="1">
    <citation type="submission" date="2018-12" db="EMBL/GenBank/DDBJ databases">
        <title>Tengunoibacter tsumagoiensis gen. nov., sp. nov., Dictyobacter kobayashii sp. nov., D. alpinus sp. nov., and D. joshuensis sp. nov. and description of Dictyobacteraceae fam. nov. within the order Ktedonobacterales isolated from Tengu-no-mugimeshi.</title>
        <authorList>
            <person name="Wang C.M."/>
            <person name="Zheng Y."/>
            <person name="Sakai Y."/>
            <person name="Toyoda A."/>
            <person name="Minakuchi Y."/>
            <person name="Abe K."/>
            <person name="Yokota A."/>
            <person name="Yabe S."/>
        </authorList>
    </citation>
    <scope>NUCLEOTIDE SEQUENCE [LARGE SCALE GENOMIC DNA]</scope>
    <source>
        <strain evidence="2">Uno3</strain>
    </source>
</reference>
<gene>
    <name evidence="1" type="ORF">KTT_01590</name>
</gene>